<evidence type="ECO:0000313" key="3">
    <source>
        <dbReference type="EMBL" id="CAL1161331.1"/>
    </source>
</evidence>
<reference evidence="3" key="2">
    <citation type="submission" date="2024-04" db="EMBL/GenBank/DDBJ databases">
        <authorList>
            <person name="Chen Y."/>
            <person name="Shah S."/>
            <person name="Dougan E. K."/>
            <person name="Thang M."/>
            <person name="Chan C."/>
        </authorList>
    </citation>
    <scope>NUCLEOTIDE SEQUENCE [LARGE SCALE GENOMIC DNA]</scope>
</reference>
<dbReference type="EMBL" id="CAMXCT010004167">
    <property type="protein sequence ID" value="CAI4007956.1"/>
    <property type="molecule type" value="Genomic_DNA"/>
</dbReference>
<keyword evidence="4" id="KW-1185">Reference proteome</keyword>
<proteinExistence type="predicted"/>
<protein>
    <submittedName>
        <fullName evidence="2">Uncharacterized protein</fullName>
    </submittedName>
</protein>
<accession>A0A9P1DCV2</accession>
<reference evidence="2" key="1">
    <citation type="submission" date="2022-10" db="EMBL/GenBank/DDBJ databases">
        <authorList>
            <person name="Chen Y."/>
            <person name="Dougan E. K."/>
            <person name="Chan C."/>
            <person name="Rhodes N."/>
            <person name="Thang M."/>
        </authorList>
    </citation>
    <scope>NUCLEOTIDE SEQUENCE</scope>
</reference>
<evidence type="ECO:0000256" key="1">
    <source>
        <dbReference type="SAM" id="MobiDB-lite"/>
    </source>
</evidence>
<dbReference type="EMBL" id="CAMXCT020004167">
    <property type="protein sequence ID" value="CAL1161331.1"/>
    <property type="molecule type" value="Genomic_DNA"/>
</dbReference>
<dbReference type="AlphaFoldDB" id="A0A9P1DCV2"/>
<evidence type="ECO:0000313" key="4">
    <source>
        <dbReference type="Proteomes" id="UP001152797"/>
    </source>
</evidence>
<dbReference type="Proteomes" id="UP001152797">
    <property type="component" value="Unassembled WGS sequence"/>
</dbReference>
<evidence type="ECO:0000313" key="2">
    <source>
        <dbReference type="EMBL" id="CAI4007956.1"/>
    </source>
</evidence>
<gene>
    <name evidence="2" type="ORF">C1SCF055_LOCUS33450</name>
</gene>
<organism evidence="2">
    <name type="scientific">Cladocopium goreaui</name>
    <dbReference type="NCBI Taxonomy" id="2562237"/>
    <lineage>
        <taxon>Eukaryota</taxon>
        <taxon>Sar</taxon>
        <taxon>Alveolata</taxon>
        <taxon>Dinophyceae</taxon>
        <taxon>Suessiales</taxon>
        <taxon>Symbiodiniaceae</taxon>
        <taxon>Cladocopium</taxon>
    </lineage>
</organism>
<feature type="region of interest" description="Disordered" evidence="1">
    <location>
        <begin position="471"/>
        <end position="498"/>
    </location>
</feature>
<name>A0A9P1DCV2_9DINO</name>
<comment type="caution">
    <text evidence="2">The sequence shown here is derived from an EMBL/GenBank/DDBJ whole genome shotgun (WGS) entry which is preliminary data.</text>
</comment>
<sequence length="747" mass="83530">MQVQCRFKQYSQGKFLLHEALASGLLNSDYNGGVGAHEVMQRNCCGYLAAVEAFKQAVPEEFARQELPALQKQFFQKHMDRDLQHLLESTVPPIQVERLPQFKSCIFKYKRKVSEQQEAEAEKLLGIGSRIFSRAQMPYSFIIRLRIEMEHVTLKQKLVAVQADLTAMVGWAQRKQDDSNRQGTLDHKYVKDRYDRGVNAVANFCSSKHHIVAQEDFGGTHQEEVATSDSFCCKKGSNYVDDAIDVAKSICSASSRSAFLLLEPVVHAGVSQMALVQKRRRAHDKIYTFFDVREGAIVFKVRSTLRRFTRARVCGRSQKQCLAPSALFRGREYATFEILIPIGLWRRLTEFHEFSQAVWQKQKTVLNGGAGLDWHFLGFITQDEYDDSRDVVLSREWWDHSTEAGPKQRIRQAFSEARPTLEVLCLKEGALASLALCLRIPDALAESLPTDSDELGEQIGKDLKAFNDKWGRTLRGEGGTSPAAGAQTGGTGSPTPPARLLCRPVFDETERPIDVNKEYTFPEEAVVPMETLTEILAGGPISRQNAAGIHVWVGGDFKLYLVNTGDVECALGPGELFGFNTGTFSEMVSSNARCSKDVLHFCIKLDSDTVVYEKAAVSLADLICDLAGERGVIDIQMQDHNLKPVTEVNGSPKTFRYEVIAKTKGMVFTPKKLALGDSENVMSVRGTMLGASFAENYKQLPKTDVARTLWEVSFEQSVPAQILPRKPKFWLLANVKLRPKSAHCIQV</sequence>
<dbReference type="EMBL" id="CAMXCT030004167">
    <property type="protein sequence ID" value="CAL4795268.1"/>
    <property type="molecule type" value="Genomic_DNA"/>
</dbReference>